<keyword evidence="13 15" id="KW-0326">Glycosidase</keyword>
<feature type="domain" description="FPG-type" evidence="16">
    <location>
        <begin position="241"/>
        <end position="275"/>
    </location>
</feature>
<dbReference type="SUPFAM" id="SSF46946">
    <property type="entry name" value="S13-like H2TH domain"/>
    <property type="match status" value="1"/>
</dbReference>
<comment type="subunit">
    <text evidence="3 15">Monomer.</text>
</comment>
<evidence type="ECO:0000256" key="4">
    <source>
        <dbReference type="ARBA" id="ARBA00022723"/>
    </source>
</evidence>
<dbReference type="GO" id="GO:0140078">
    <property type="term" value="F:class I DNA-(apurinic or apyrimidinic site) endonuclease activity"/>
    <property type="evidence" value="ECO:0007669"/>
    <property type="project" value="UniProtKB-EC"/>
</dbReference>
<evidence type="ECO:0000256" key="2">
    <source>
        <dbReference type="ARBA" id="ARBA00009409"/>
    </source>
</evidence>
<feature type="active site" description="Proton donor; for beta-elimination activity" evidence="15">
    <location>
        <position position="58"/>
    </location>
</feature>
<dbReference type="EC" id="4.2.99.18" evidence="15"/>
<dbReference type="HAMAP" id="MF_00103">
    <property type="entry name" value="Fapy_DNA_glycosyl"/>
    <property type="match status" value="1"/>
</dbReference>
<comment type="cofactor">
    <cofactor evidence="15">
        <name>Zn(2+)</name>
        <dbReference type="ChEBI" id="CHEBI:29105"/>
    </cofactor>
    <text evidence="15">Binds 1 zinc ion per subunit.</text>
</comment>
<evidence type="ECO:0000256" key="7">
    <source>
        <dbReference type="ARBA" id="ARBA00022801"/>
    </source>
</evidence>
<name>A0A4R4AKB0_MARGR</name>
<dbReference type="InterPro" id="IPR015886">
    <property type="entry name" value="H2TH_FPG"/>
</dbReference>
<dbReference type="PANTHER" id="PTHR22993">
    <property type="entry name" value="FORMAMIDOPYRIMIDINE-DNA GLYCOSYLASE"/>
    <property type="match status" value="1"/>
</dbReference>
<dbReference type="CDD" id="cd08966">
    <property type="entry name" value="EcFpg-like_N"/>
    <property type="match status" value="1"/>
</dbReference>
<dbReference type="Pfam" id="PF06831">
    <property type="entry name" value="H2TH"/>
    <property type="match status" value="1"/>
</dbReference>
<dbReference type="InterPro" id="IPR020629">
    <property type="entry name" value="FPG_Glyclase"/>
</dbReference>
<dbReference type="GO" id="GO:0034039">
    <property type="term" value="F:8-oxo-7,8-dihydroguanine DNA N-glycosylase activity"/>
    <property type="evidence" value="ECO:0007669"/>
    <property type="project" value="TreeGrafter"/>
</dbReference>
<dbReference type="PROSITE" id="PS51068">
    <property type="entry name" value="FPG_CAT"/>
    <property type="match status" value="1"/>
</dbReference>
<comment type="catalytic activity">
    <reaction evidence="1 15">
        <text>Hydrolysis of DNA containing ring-opened 7-methylguanine residues, releasing 2,6-diamino-4-hydroxy-5-(N-methyl)formamidopyrimidine.</text>
        <dbReference type="EC" id="3.2.2.23"/>
    </reaction>
</comment>
<dbReference type="GO" id="GO:0006284">
    <property type="term" value="P:base-excision repair"/>
    <property type="evidence" value="ECO:0007669"/>
    <property type="project" value="InterPro"/>
</dbReference>
<dbReference type="PROSITE" id="PS01242">
    <property type="entry name" value="ZF_FPG_1"/>
    <property type="match status" value="1"/>
</dbReference>
<evidence type="ECO:0000256" key="8">
    <source>
        <dbReference type="ARBA" id="ARBA00022833"/>
    </source>
</evidence>
<comment type="catalytic activity">
    <reaction evidence="14 15">
        <text>2'-deoxyribonucleotide-(2'-deoxyribose 5'-phosphate)-2'-deoxyribonucleotide-DNA = a 3'-end 2'-deoxyribonucleotide-(2,3-dehydro-2,3-deoxyribose 5'-phosphate)-DNA + a 5'-end 5'-phospho-2'-deoxyribonucleoside-DNA + H(+)</text>
        <dbReference type="Rhea" id="RHEA:66592"/>
        <dbReference type="Rhea" id="RHEA-COMP:13180"/>
        <dbReference type="Rhea" id="RHEA-COMP:16897"/>
        <dbReference type="Rhea" id="RHEA-COMP:17067"/>
        <dbReference type="ChEBI" id="CHEBI:15378"/>
        <dbReference type="ChEBI" id="CHEBI:136412"/>
        <dbReference type="ChEBI" id="CHEBI:157695"/>
        <dbReference type="ChEBI" id="CHEBI:167181"/>
        <dbReference type="EC" id="4.2.99.18"/>
    </reaction>
</comment>
<dbReference type="SUPFAM" id="SSF57716">
    <property type="entry name" value="Glucocorticoid receptor-like (DNA-binding domain)"/>
    <property type="match status" value="1"/>
</dbReference>
<dbReference type="Pfam" id="PF01149">
    <property type="entry name" value="Fapy_DNA_glyco"/>
    <property type="match status" value="1"/>
</dbReference>
<comment type="caution">
    <text evidence="18">The sequence shown here is derived from an EMBL/GenBank/DDBJ whole genome shotgun (WGS) entry which is preliminary data.</text>
</comment>
<feature type="binding site" evidence="15">
    <location>
        <position position="110"/>
    </location>
    <ligand>
        <name>DNA</name>
        <dbReference type="ChEBI" id="CHEBI:16991"/>
    </ligand>
</feature>
<keyword evidence="10 15" id="KW-0234">DNA repair</keyword>
<keyword evidence="4 15" id="KW-0479">Metal-binding</keyword>
<dbReference type="Gene3D" id="1.10.8.50">
    <property type="match status" value="1"/>
</dbReference>
<feature type="active site" description="Proton donor; for delta-elimination activity" evidence="15">
    <location>
        <position position="265"/>
    </location>
</feature>
<evidence type="ECO:0000256" key="12">
    <source>
        <dbReference type="ARBA" id="ARBA00023268"/>
    </source>
</evidence>
<evidence type="ECO:0000256" key="6">
    <source>
        <dbReference type="ARBA" id="ARBA00022771"/>
    </source>
</evidence>
<dbReference type="InterPro" id="IPR015887">
    <property type="entry name" value="DNA_glyclase_Znf_dom_DNA_BS"/>
</dbReference>
<evidence type="ECO:0000256" key="14">
    <source>
        <dbReference type="ARBA" id="ARBA00044632"/>
    </source>
</evidence>
<reference evidence="18 19" key="1">
    <citation type="submission" date="2019-03" db="EMBL/GenBank/DDBJ databases">
        <title>Genomic Encyclopedia of Type Strains, Phase IV (KMG-IV): sequencing the most valuable type-strain genomes for metagenomic binning, comparative biology and taxonomic classification.</title>
        <authorList>
            <person name="Goeker M."/>
        </authorList>
    </citation>
    <scope>NUCLEOTIDE SEQUENCE [LARGE SCALE GENOMIC DNA]</scope>
    <source>
        <strain evidence="18 19">DSM 203</strain>
    </source>
</reference>
<gene>
    <name evidence="15" type="primary">mutM</name>
    <name evidence="15" type="synonym">fpg</name>
    <name evidence="18" type="ORF">EDC29_101268</name>
</gene>
<evidence type="ECO:0000256" key="5">
    <source>
        <dbReference type="ARBA" id="ARBA00022763"/>
    </source>
</evidence>
<evidence type="ECO:0000256" key="1">
    <source>
        <dbReference type="ARBA" id="ARBA00001668"/>
    </source>
</evidence>
<dbReference type="Gene3D" id="3.20.190.10">
    <property type="entry name" value="MutM-like, N-terminal"/>
    <property type="match status" value="1"/>
</dbReference>
<evidence type="ECO:0000256" key="9">
    <source>
        <dbReference type="ARBA" id="ARBA00023125"/>
    </source>
</evidence>
<evidence type="ECO:0000256" key="11">
    <source>
        <dbReference type="ARBA" id="ARBA00023239"/>
    </source>
</evidence>
<comment type="similarity">
    <text evidence="2 15">Belongs to the FPG family.</text>
</comment>
<keyword evidence="8 15" id="KW-0862">Zinc</keyword>
<dbReference type="Pfam" id="PF06827">
    <property type="entry name" value="zf-FPG_IleRS"/>
    <property type="match status" value="1"/>
</dbReference>
<dbReference type="PANTHER" id="PTHR22993:SF9">
    <property type="entry name" value="FORMAMIDOPYRIMIDINE-DNA GLYCOSYLASE"/>
    <property type="match status" value="1"/>
</dbReference>
<keyword evidence="12 15" id="KW-0511">Multifunctional enzyme</keyword>
<dbReference type="FunFam" id="3.20.190.10:FF:000001">
    <property type="entry name" value="Formamidopyrimidine-DNA glycosylase"/>
    <property type="match status" value="1"/>
</dbReference>
<dbReference type="Proteomes" id="UP000295247">
    <property type="component" value="Unassembled WGS sequence"/>
</dbReference>
<keyword evidence="7 15" id="KW-0378">Hydrolase</keyword>
<evidence type="ECO:0000256" key="15">
    <source>
        <dbReference type="HAMAP-Rule" id="MF_00103"/>
    </source>
</evidence>
<dbReference type="SMART" id="SM00898">
    <property type="entry name" value="Fapy_DNA_glyco"/>
    <property type="match status" value="1"/>
</dbReference>
<evidence type="ECO:0000313" key="18">
    <source>
        <dbReference type="EMBL" id="TCW39852.1"/>
    </source>
</evidence>
<dbReference type="EC" id="3.2.2.23" evidence="15"/>
<protein>
    <recommendedName>
        <fullName evidence="15">Formamidopyrimidine-DNA glycosylase</fullName>
        <shortName evidence="15">Fapy-DNA glycosylase</shortName>
        <ecNumber evidence="15">3.2.2.23</ecNumber>
    </recommendedName>
    <alternativeName>
        <fullName evidence="15">DNA-(apurinic or apyrimidinic site) lyase MutM</fullName>
        <shortName evidence="15">AP lyase MutM</shortName>
        <ecNumber evidence="15">4.2.99.18</ecNumber>
    </alternativeName>
</protein>
<dbReference type="SMART" id="SM01232">
    <property type="entry name" value="H2TH"/>
    <property type="match status" value="1"/>
</dbReference>
<keyword evidence="6 15" id="KW-0863">Zinc-finger</keyword>
<evidence type="ECO:0000256" key="13">
    <source>
        <dbReference type="ARBA" id="ARBA00023295"/>
    </source>
</evidence>
<evidence type="ECO:0000259" key="17">
    <source>
        <dbReference type="PROSITE" id="PS51068"/>
    </source>
</evidence>
<keyword evidence="5 15" id="KW-0227">DNA damage</keyword>
<feature type="active site" description="Proton donor" evidence="15">
    <location>
        <position position="3"/>
    </location>
</feature>
<evidence type="ECO:0000256" key="3">
    <source>
        <dbReference type="ARBA" id="ARBA00011245"/>
    </source>
</evidence>
<feature type="binding site" evidence="15">
    <location>
        <position position="156"/>
    </location>
    <ligand>
        <name>DNA</name>
        <dbReference type="ChEBI" id="CHEBI:16991"/>
    </ligand>
</feature>
<evidence type="ECO:0000313" key="19">
    <source>
        <dbReference type="Proteomes" id="UP000295247"/>
    </source>
</evidence>
<keyword evidence="9 15" id="KW-0238">DNA-binding</keyword>
<evidence type="ECO:0000259" key="16">
    <source>
        <dbReference type="PROSITE" id="PS51066"/>
    </source>
</evidence>
<dbReference type="NCBIfam" id="NF002211">
    <property type="entry name" value="PRK01103.1"/>
    <property type="match status" value="1"/>
</dbReference>
<dbReference type="FunFam" id="1.10.8.50:FF:000003">
    <property type="entry name" value="Formamidopyrimidine-DNA glycosylase"/>
    <property type="match status" value="1"/>
</dbReference>
<dbReference type="InterPro" id="IPR035937">
    <property type="entry name" value="FPG_N"/>
</dbReference>
<dbReference type="PROSITE" id="PS51066">
    <property type="entry name" value="ZF_FPG_2"/>
    <property type="match status" value="1"/>
</dbReference>
<dbReference type="InterPro" id="IPR010663">
    <property type="entry name" value="Znf_FPG/IleRS"/>
</dbReference>
<proteinExistence type="inferred from homology"/>
<accession>A0A4R4AKB0</accession>
<feature type="active site" description="Schiff-base intermediate with DNA" evidence="15">
    <location>
        <position position="2"/>
    </location>
</feature>
<dbReference type="NCBIfam" id="TIGR00577">
    <property type="entry name" value="fpg"/>
    <property type="match status" value="1"/>
</dbReference>
<dbReference type="SUPFAM" id="SSF81624">
    <property type="entry name" value="N-terminal domain of MutM-like DNA repair proteins"/>
    <property type="match status" value="1"/>
</dbReference>
<feature type="binding site" evidence="15">
    <location>
        <position position="91"/>
    </location>
    <ligand>
        <name>DNA</name>
        <dbReference type="ChEBI" id="CHEBI:16991"/>
    </ligand>
</feature>
<feature type="domain" description="Formamidopyrimidine-DNA glycosylase catalytic" evidence="17">
    <location>
        <begin position="2"/>
        <end position="113"/>
    </location>
</feature>
<comment type="function">
    <text evidence="15">Involved in base excision repair of DNA damaged by oxidation or by mutagenic agents. Acts as DNA glycosylase that recognizes and removes damaged bases. Has a preference for oxidized purines, such as 7,8-dihydro-8-oxoguanine (8-oxoG). Has AP (apurinic/apyrimidinic) lyase activity and introduces nicks in the DNA strand. Cleaves the DNA backbone by beta-delta elimination to generate a single-strand break at the site of the removed base with both 3'- and 5'-phosphates.</text>
</comment>
<dbReference type="GO" id="GO:0008270">
    <property type="term" value="F:zinc ion binding"/>
    <property type="evidence" value="ECO:0007669"/>
    <property type="project" value="UniProtKB-UniRule"/>
</dbReference>
<dbReference type="InterPro" id="IPR012319">
    <property type="entry name" value="FPG_cat"/>
</dbReference>
<sequence>MPELPEVETTLRGIRPHLEGRRIERLLVREPRLRQPVAADTAERIAGTHIVGLERRSKYLLLGLEQGSLLIHLGMSGSLRILDPATPPRRHDHIDLVCAGGPCLRMHDPRRFGLFLWTPQTPLEARATHPLLRHLGPEPLTPEFDGDHLHRIGRTRRIAVKSLIMDASVVVGVGNIYANESLFLAGIHPTRPSNRISLARYRRLAETIRAVLEAAIDQGGTTLRDFLRDDGQPGYFAQSLRVYGRGGQPCRDCATPLRELRIAQRSTVYCPRCQR</sequence>
<evidence type="ECO:0000256" key="10">
    <source>
        <dbReference type="ARBA" id="ARBA00023204"/>
    </source>
</evidence>
<dbReference type="EMBL" id="SMDC01000001">
    <property type="protein sequence ID" value="TCW39852.1"/>
    <property type="molecule type" value="Genomic_DNA"/>
</dbReference>
<dbReference type="InterPro" id="IPR010979">
    <property type="entry name" value="Ribosomal_uS13-like_H2TH"/>
</dbReference>
<dbReference type="RefSeq" id="WP_132228255.1">
    <property type="nucleotide sequence ID" value="NZ_JAKEDQ010000003.1"/>
</dbReference>
<keyword evidence="11 15" id="KW-0456">Lyase</keyword>
<dbReference type="GO" id="GO:0003684">
    <property type="term" value="F:damaged DNA binding"/>
    <property type="evidence" value="ECO:0007669"/>
    <property type="project" value="InterPro"/>
</dbReference>
<organism evidence="18 19">
    <name type="scientific">Marichromatium gracile</name>
    <name type="common">Chromatium gracile</name>
    <dbReference type="NCBI Taxonomy" id="1048"/>
    <lineage>
        <taxon>Bacteria</taxon>
        <taxon>Pseudomonadati</taxon>
        <taxon>Pseudomonadota</taxon>
        <taxon>Gammaproteobacteria</taxon>
        <taxon>Chromatiales</taxon>
        <taxon>Chromatiaceae</taxon>
        <taxon>Marichromatium</taxon>
    </lineage>
</organism>
<dbReference type="AlphaFoldDB" id="A0A4R4AKB0"/>
<dbReference type="InterPro" id="IPR000214">
    <property type="entry name" value="Znf_DNA_glyclase/AP_lyase"/>
</dbReference>